<feature type="chain" id="PRO_5012235768" evidence="2">
    <location>
        <begin position="21"/>
        <end position="247"/>
    </location>
</feature>
<dbReference type="OrthoDB" id="981677at2"/>
<dbReference type="STRING" id="692418.SAMN04488029_1486"/>
<feature type="signal peptide" evidence="2">
    <location>
        <begin position="1"/>
        <end position="20"/>
    </location>
</feature>
<organism evidence="3 4">
    <name type="scientific">Reichenbachiella faecimaris</name>
    <dbReference type="NCBI Taxonomy" id="692418"/>
    <lineage>
        <taxon>Bacteria</taxon>
        <taxon>Pseudomonadati</taxon>
        <taxon>Bacteroidota</taxon>
        <taxon>Cytophagia</taxon>
        <taxon>Cytophagales</taxon>
        <taxon>Reichenbachiellaceae</taxon>
        <taxon>Reichenbachiella</taxon>
    </lineage>
</organism>
<sequence length="247" mass="28069">MRRTSFPILFVLCLVFYACKDNVVCPAFQSTYILDDSLRFAKYSYFANDSTPKLALASRRTKYGVNKKTSLFRKNYELMTAPKKNVLAPVPEDTTELIIDQGEFLAEDFVDTDTLGMDSLSVAPLLAKVEAEPEPVGPRYKYRYEETAAHNQEQVYYNKYYGELFIDNRPPPSAEKLEEEQSQESDTTQVKKKGLGGLFKKNKDDKQAEPETVEQESGAEETVIEEAIPEEPQETLEETPEAEEDGQ</sequence>
<evidence type="ECO:0000313" key="4">
    <source>
        <dbReference type="Proteomes" id="UP000192472"/>
    </source>
</evidence>
<protein>
    <submittedName>
        <fullName evidence="3">Uncharacterized protein</fullName>
    </submittedName>
</protein>
<proteinExistence type="predicted"/>
<evidence type="ECO:0000256" key="2">
    <source>
        <dbReference type="SAM" id="SignalP"/>
    </source>
</evidence>
<dbReference type="Proteomes" id="UP000192472">
    <property type="component" value="Unassembled WGS sequence"/>
</dbReference>
<dbReference type="PROSITE" id="PS51257">
    <property type="entry name" value="PROKAR_LIPOPROTEIN"/>
    <property type="match status" value="1"/>
</dbReference>
<reference evidence="3 4" key="1">
    <citation type="submission" date="2017-04" db="EMBL/GenBank/DDBJ databases">
        <authorList>
            <person name="Afonso C.L."/>
            <person name="Miller P.J."/>
            <person name="Scott M.A."/>
            <person name="Spackman E."/>
            <person name="Goraichik I."/>
            <person name="Dimitrov K.M."/>
            <person name="Suarez D.L."/>
            <person name="Swayne D.E."/>
        </authorList>
    </citation>
    <scope>NUCLEOTIDE SEQUENCE [LARGE SCALE GENOMIC DNA]</scope>
    <source>
        <strain evidence="3 4">DSM 26133</strain>
    </source>
</reference>
<evidence type="ECO:0000256" key="1">
    <source>
        <dbReference type="SAM" id="MobiDB-lite"/>
    </source>
</evidence>
<keyword evidence="2" id="KW-0732">Signal</keyword>
<dbReference type="AlphaFoldDB" id="A0A1W2G953"/>
<name>A0A1W2G953_REIFA</name>
<dbReference type="RefSeq" id="WP_139793786.1">
    <property type="nucleotide sequence ID" value="NZ_FWYF01000001.1"/>
</dbReference>
<feature type="region of interest" description="Disordered" evidence="1">
    <location>
        <begin position="167"/>
        <end position="247"/>
    </location>
</feature>
<gene>
    <name evidence="3" type="ORF">SAMN04488029_1486</name>
</gene>
<accession>A0A1W2G953</accession>
<keyword evidence="4" id="KW-1185">Reference proteome</keyword>
<feature type="compositionally biased region" description="Acidic residues" evidence="1">
    <location>
        <begin position="211"/>
        <end position="247"/>
    </location>
</feature>
<evidence type="ECO:0000313" key="3">
    <source>
        <dbReference type="EMBL" id="SMD33121.1"/>
    </source>
</evidence>
<dbReference type="EMBL" id="FWYF01000001">
    <property type="protein sequence ID" value="SMD33121.1"/>
    <property type="molecule type" value="Genomic_DNA"/>
</dbReference>